<keyword evidence="2" id="KW-0472">Membrane</keyword>
<evidence type="ECO:0000256" key="1">
    <source>
        <dbReference type="SAM" id="MobiDB-lite"/>
    </source>
</evidence>
<evidence type="ECO:0000259" key="3">
    <source>
        <dbReference type="SMART" id="SM00198"/>
    </source>
</evidence>
<protein>
    <recommendedName>
        <fullName evidence="3">SCP domain-containing protein</fullName>
    </recommendedName>
</protein>
<feature type="domain" description="SCP" evidence="3">
    <location>
        <begin position="325"/>
        <end position="470"/>
    </location>
</feature>
<keyword evidence="2" id="KW-0812">Transmembrane</keyword>
<feature type="transmembrane region" description="Helical" evidence="2">
    <location>
        <begin position="53"/>
        <end position="77"/>
    </location>
</feature>
<evidence type="ECO:0000313" key="5">
    <source>
        <dbReference type="Proteomes" id="UP000224006"/>
    </source>
</evidence>
<feature type="compositionally biased region" description="Low complexity" evidence="1">
    <location>
        <begin position="9"/>
        <end position="20"/>
    </location>
</feature>
<dbReference type="Gene3D" id="3.40.33.10">
    <property type="entry name" value="CAP"/>
    <property type="match status" value="1"/>
</dbReference>
<organism evidence="4 5">
    <name type="scientific">Besnoitia besnoiti</name>
    <name type="common">Apicomplexan protozoan</name>
    <dbReference type="NCBI Taxonomy" id="94643"/>
    <lineage>
        <taxon>Eukaryota</taxon>
        <taxon>Sar</taxon>
        <taxon>Alveolata</taxon>
        <taxon>Apicomplexa</taxon>
        <taxon>Conoidasida</taxon>
        <taxon>Coccidia</taxon>
        <taxon>Eucoccidiorida</taxon>
        <taxon>Eimeriorina</taxon>
        <taxon>Sarcocystidae</taxon>
        <taxon>Besnoitia</taxon>
    </lineage>
</organism>
<dbReference type="RefSeq" id="XP_029221156.1">
    <property type="nucleotide sequence ID" value="XM_029362191.1"/>
</dbReference>
<feature type="compositionally biased region" description="Low complexity" evidence="1">
    <location>
        <begin position="246"/>
        <end position="261"/>
    </location>
</feature>
<dbReference type="Pfam" id="PF00188">
    <property type="entry name" value="CAP"/>
    <property type="match status" value="1"/>
</dbReference>
<feature type="region of interest" description="Disordered" evidence="1">
    <location>
        <begin position="1"/>
        <end position="20"/>
    </location>
</feature>
<feature type="region of interest" description="Disordered" evidence="1">
    <location>
        <begin position="116"/>
        <end position="156"/>
    </location>
</feature>
<keyword evidence="5" id="KW-1185">Reference proteome</keyword>
<evidence type="ECO:0000313" key="4">
    <source>
        <dbReference type="EMBL" id="PFH37147.1"/>
    </source>
</evidence>
<dbReference type="EMBL" id="NWUJ01000002">
    <property type="protein sequence ID" value="PFH37147.1"/>
    <property type="molecule type" value="Genomic_DNA"/>
</dbReference>
<feature type="region of interest" description="Disordered" evidence="1">
    <location>
        <begin position="499"/>
        <end position="521"/>
    </location>
</feature>
<dbReference type="AlphaFoldDB" id="A0A2A9MMW7"/>
<name>A0A2A9MMW7_BESBE</name>
<dbReference type="OrthoDB" id="10397131at2759"/>
<sequence length="693" mass="74143">MSASTPTFPVSGAAASPSSRRRPACQASCFLPSRFPVCYLSVLSRRCRRAFGALGNVSLLVCLLLVCACLFCTTHGLPEAAAGRRLRRRISSVGGVPALRLVHRSSIAPRGSLLADSAVGSHSHPRSTRLGDSARQRSAASSSAEHPEASQAFPPPATLSSFRADYASATPTYSSAYRSPFFLTSFSNSPSSSYASPTADESETQQAKPGRSEGGGSLTASAQEPEHLEVDPAPGGSGAADDGESPRWSLSRSSSPPSDSSGRGRDRRAAPLKGTAELDCEHGDEDCTPRRGTRLRPELYRPRLKATTPAFPPTLATEHSVKVSDATDDCIPFINWYRSRDLLHPLAPVNDVATLRATAVALASRLASTGCRSPPRVAFSDSLESEVFGTNWFSGVEPDCRSATAFWYSQSRHFDGTYPGSANPSAAAQRSVLDFARMMQSTSTAVGCARSSHCPGGQNWLVCVYAPEEKLDRVTSRSQRRNRFDRSVWESLLQRGAAGERFPEDSNPLTRSASVELDVSSSKPFLDRTEDDFWDVLSGDGLRLAFEPQSGASMSAAPVSSANLSAQVDAALGAELVSSHDKSEGDEQEESDQRGSESSQPEKQNEDELHLKTMQDGAEGQLPASNMRASIAQIWGKDLSEAALMEIAGGLLNGAAEVDDVGGLDRPFLIRQRESGFDELLVVELDEQDGETE</sequence>
<gene>
    <name evidence="4" type="ORF">BESB_036050</name>
</gene>
<feature type="compositionally biased region" description="Basic and acidic residues" evidence="1">
    <location>
        <begin position="279"/>
        <end position="296"/>
    </location>
</feature>
<dbReference type="InterPro" id="IPR035940">
    <property type="entry name" value="CAP_sf"/>
</dbReference>
<feature type="compositionally biased region" description="Low complexity" evidence="1">
    <location>
        <begin position="136"/>
        <end position="152"/>
    </location>
</feature>
<dbReference type="KEGG" id="bbes:BESB_036050"/>
<dbReference type="VEuPathDB" id="ToxoDB:BESB_036050"/>
<dbReference type="SMART" id="SM00198">
    <property type="entry name" value="SCP"/>
    <property type="match status" value="1"/>
</dbReference>
<accession>A0A2A9MMW7</accession>
<evidence type="ECO:0000256" key="2">
    <source>
        <dbReference type="SAM" id="Phobius"/>
    </source>
</evidence>
<proteinExistence type="predicted"/>
<reference evidence="4 5" key="1">
    <citation type="submission" date="2017-09" db="EMBL/GenBank/DDBJ databases">
        <title>Genome sequencing of Besnoitia besnoiti strain Bb-Ger1.</title>
        <authorList>
            <person name="Schares G."/>
            <person name="Venepally P."/>
            <person name="Lorenzi H.A."/>
        </authorList>
    </citation>
    <scope>NUCLEOTIDE SEQUENCE [LARGE SCALE GENOMIC DNA]</scope>
    <source>
        <strain evidence="4 5">Bb-Ger1</strain>
    </source>
</reference>
<dbReference type="InterPro" id="IPR014044">
    <property type="entry name" value="CAP_dom"/>
</dbReference>
<feature type="region of interest" description="Disordered" evidence="1">
    <location>
        <begin position="188"/>
        <end position="296"/>
    </location>
</feature>
<feature type="region of interest" description="Disordered" evidence="1">
    <location>
        <begin position="578"/>
        <end position="607"/>
    </location>
</feature>
<dbReference type="Proteomes" id="UP000224006">
    <property type="component" value="Chromosome II"/>
</dbReference>
<dbReference type="GeneID" id="40308586"/>
<feature type="compositionally biased region" description="Polar residues" evidence="1">
    <location>
        <begin position="507"/>
        <end position="521"/>
    </location>
</feature>
<keyword evidence="2" id="KW-1133">Transmembrane helix</keyword>
<feature type="compositionally biased region" description="Basic and acidic residues" evidence="1">
    <location>
        <begin position="578"/>
        <end position="595"/>
    </location>
</feature>
<dbReference type="SUPFAM" id="SSF55797">
    <property type="entry name" value="PR-1-like"/>
    <property type="match status" value="1"/>
</dbReference>
<comment type="caution">
    <text evidence="4">The sequence shown here is derived from an EMBL/GenBank/DDBJ whole genome shotgun (WGS) entry which is preliminary data.</text>
</comment>
<feature type="compositionally biased region" description="Low complexity" evidence="1">
    <location>
        <begin position="188"/>
        <end position="197"/>
    </location>
</feature>